<sequence>MSEILGLGFMHNALLAGLLVSLVCGMLSVFIVLRRMAFVGAGISHSAFGGVALGFLLQVDPFWTGLIFAILVAFLIEWVQSRGKIEEDTAIGIFFAAAMALGVVFLHLSRTYNVDVFGVLFGNILSVGRTQLHQVAGVAAVVLFFIWFFFKELVFISFDEEMAWVCGAPVKALRYLFLAALALVIIASIYLVGIVLVSALLVIPAAVARNLTTQIRSMILVSTGTAIGSTLGGLGFSYLIDLPSGATIVILLAGLFLLTTAWSRYRLTGTG</sequence>
<accession>F2NBW4</accession>
<keyword evidence="5 7" id="KW-0472">Membrane</keyword>
<feature type="transmembrane region" description="Helical" evidence="7">
    <location>
        <begin position="246"/>
        <end position="265"/>
    </location>
</feature>
<protein>
    <submittedName>
        <fullName evidence="8">ABC-type transporter, integral membrane subunit</fullName>
    </submittedName>
</protein>
<dbReference type="OrthoDB" id="9798540at2"/>
<dbReference type="PANTHER" id="PTHR30477:SF0">
    <property type="entry name" value="METAL TRANSPORT SYSTEM MEMBRANE PROTEIN TM_0125-RELATED"/>
    <property type="match status" value="1"/>
</dbReference>
<dbReference type="EMBL" id="CP002629">
    <property type="protein sequence ID" value="AEB08041.1"/>
    <property type="molecule type" value="Genomic_DNA"/>
</dbReference>
<gene>
    <name evidence="8" type="ordered locus">Desac_0144</name>
</gene>
<evidence type="ECO:0000256" key="1">
    <source>
        <dbReference type="ARBA" id="ARBA00004141"/>
    </source>
</evidence>
<keyword evidence="9" id="KW-1185">Reference proteome</keyword>
<organism evidence="8 9">
    <name type="scientific">Desulfobacca acetoxidans (strain ATCC 700848 / DSM 11109 / ASRB2)</name>
    <dbReference type="NCBI Taxonomy" id="880072"/>
    <lineage>
        <taxon>Bacteria</taxon>
        <taxon>Pseudomonadati</taxon>
        <taxon>Thermodesulfobacteriota</taxon>
        <taxon>Desulfobaccia</taxon>
        <taxon>Desulfobaccales</taxon>
        <taxon>Desulfobaccaceae</taxon>
        <taxon>Desulfobacca</taxon>
    </lineage>
</organism>
<dbReference type="HOGENOM" id="CLU_028808_3_0_7"/>
<evidence type="ECO:0000313" key="8">
    <source>
        <dbReference type="EMBL" id="AEB08041.1"/>
    </source>
</evidence>
<keyword evidence="6" id="KW-0813">Transport</keyword>
<feature type="transmembrane region" description="Helical" evidence="7">
    <location>
        <begin position="132"/>
        <end position="150"/>
    </location>
</feature>
<feature type="transmembrane region" description="Helical" evidence="7">
    <location>
        <begin position="12"/>
        <end position="33"/>
    </location>
</feature>
<feature type="transmembrane region" description="Helical" evidence="7">
    <location>
        <begin position="38"/>
        <end position="56"/>
    </location>
</feature>
<evidence type="ECO:0000256" key="6">
    <source>
        <dbReference type="RuleBase" id="RU003943"/>
    </source>
</evidence>
<dbReference type="Gene3D" id="1.10.3470.10">
    <property type="entry name" value="ABC transporter involved in vitamin B12 uptake, BtuC"/>
    <property type="match status" value="1"/>
</dbReference>
<evidence type="ECO:0000256" key="3">
    <source>
        <dbReference type="ARBA" id="ARBA00022692"/>
    </source>
</evidence>
<keyword evidence="4 7" id="KW-1133">Transmembrane helix</keyword>
<evidence type="ECO:0000256" key="2">
    <source>
        <dbReference type="ARBA" id="ARBA00008034"/>
    </source>
</evidence>
<dbReference type="CDD" id="cd06550">
    <property type="entry name" value="TM_ABC_iron-siderophores_like"/>
    <property type="match status" value="1"/>
</dbReference>
<feature type="transmembrane region" description="Helical" evidence="7">
    <location>
        <begin position="162"/>
        <end position="183"/>
    </location>
</feature>
<dbReference type="Pfam" id="PF00950">
    <property type="entry name" value="ABC-3"/>
    <property type="match status" value="1"/>
</dbReference>
<keyword evidence="3 6" id="KW-0812">Transmembrane</keyword>
<dbReference type="SUPFAM" id="SSF81345">
    <property type="entry name" value="ABC transporter involved in vitamin B12 uptake, BtuC"/>
    <property type="match status" value="1"/>
</dbReference>
<name>F2NBW4_DESAR</name>
<dbReference type="KEGG" id="dao:Desac_0144"/>
<evidence type="ECO:0000256" key="7">
    <source>
        <dbReference type="SAM" id="Phobius"/>
    </source>
</evidence>
<feature type="transmembrane region" description="Helical" evidence="7">
    <location>
        <begin position="91"/>
        <end position="112"/>
    </location>
</feature>
<dbReference type="PANTHER" id="PTHR30477">
    <property type="entry name" value="ABC-TRANSPORTER METAL-BINDING PROTEIN"/>
    <property type="match status" value="1"/>
</dbReference>
<feature type="transmembrane region" description="Helical" evidence="7">
    <location>
        <begin position="62"/>
        <end position="79"/>
    </location>
</feature>
<evidence type="ECO:0000313" key="9">
    <source>
        <dbReference type="Proteomes" id="UP000000483"/>
    </source>
</evidence>
<proteinExistence type="inferred from homology"/>
<dbReference type="Proteomes" id="UP000000483">
    <property type="component" value="Chromosome"/>
</dbReference>
<feature type="transmembrane region" description="Helical" evidence="7">
    <location>
        <begin position="189"/>
        <end position="207"/>
    </location>
</feature>
<dbReference type="RefSeq" id="WP_013705154.1">
    <property type="nucleotide sequence ID" value="NC_015388.1"/>
</dbReference>
<evidence type="ECO:0000256" key="4">
    <source>
        <dbReference type="ARBA" id="ARBA00022989"/>
    </source>
</evidence>
<evidence type="ECO:0000256" key="5">
    <source>
        <dbReference type="ARBA" id="ARBA00023136"/>
    </source>
</evidence>
<dbReference type="GO" id="GO:0043190">
    <property type="term" value="C:ATP-binding cassette (ABC) transporter complex"/>
    <property type="evidence" value="ECO:0007669"/>
    <property type="project" value="InterPro"/>
</dbReference>
<dbReference type="InterPro" id="IPR001626">
    <property type="entry name" value="ABC_TroCD"/>
</dbReference>
<comment type="subcellular location">
    <subcellularLocation>
        <location evidence="6">Cell membrane</location>
        <topology evidence="6">Multi-pass membrane protein</topology>
    </subcellularLocation>
    <subcellularLocation>
        <location evidence="1">Membrane</location>
        <topology evidence="1">Multi-pass membrane protein</topology>
    </subcellularLocation>
</comment>
<dbReference type="eggNOG" id="COG1108">
    <property type="taxonomic scope" value="Bacteria"/>
</dbReference>
<feature type="transmembrane region" description="Helical" evidence="7">
    <location>
        <begin position="219"/>
        <end position="240"/>
    </location>
</feature>
<dbReference type="STRING" id="880072.Desac_0144"/>
<reference evidence="8 9" key="1">
    <citation type="journal article" date="2011" name="Stand. Genomic Sci.">
        <title>Complete genome sequence of the acetate-degrading sulfate reducer Desulfobacca acetoxidans type strain (ASRB2).</title>
        <authorList>
            <person name="Goker M."/>
            <person name="Teshima H."/>
            <person name="Lapidus A."/>
            <person name="Nolan M."/>
            <person name="Lucas S."/>
            <person name="Hammon N."/>
            <person name="Deshpande S."/>
            <person name="Cheng J.F."/>
            <person name="Tapia R."/>
            <person name="Han C."/>
            <person name="Goodwin L."/>
            <person name="Pitluck S."/>
            <person name="Huntemann M."/>
            <person name="Liolios K."/>
            <person name="Ivanova N."/>
            <person name="Pagani I."/>
            <person name="Mavromatis K."/>
            <person name="Ovchinikova G."/>
            <person name="Pati A."/>
            <person name="Chen A."/>
            <person name="Palaniappan K."/>
            <person name="Land M."/>
            <person name="Hauser L."/>
            <person name="Brambilla E.M."/>
            <person name="Rohde M."/>
            <person name="Spring S."/>
            <person name="Detter J.C."/>
            <person name="Woyke T."/>
            <person name="Bristow J."/>
            <person name="Eisen J.A."/>
            <person name="Markowitz V."/>
            <person name="Hugenholtz P."/>
            <person name="Kyrpides N.C."/>
            <person name="Klenk H.P."/>
        </authorList>
    </citation>
    <scope>NUCLEOTIDE SEQUENCE [LARGE SCALE GENOMIC DNA]</scope>
    <source>
        <strain evidence="9">ATCC 700848 / DSM 11109 / ASRB2</strain>
    </source>
</reference>
<reference evidence="9" key="2">
    <citation type="submission" date="2011-03" db="EMBL/GenBank/DDBJ databases">
        <title>The complete genome of Desulfobacca acetoxidans DSM 11109.</title>
        <authorList>
            <consortium name="US DOE Joint Genome Institute (JGI-PGF)"/>
            <person name="Lucas S."/>
            <person name="Copeland A."/>
            <person name="Lapidus A."/>
            <person name="Bruce D."/>
            <person name="Goodwin L."/>
            <person name="Pitluck S."/>
            <person name="Peters L."/>
            <person name="Kyrpides N."/>
            <person name="Mavromatis K."/>
            <person name="Ivanova N."/>
            <person name="Ovchinnikova G."/>
            <person name="Teshima H."/>
            <person name="Detter J.C."/>
            <person name="Han C."/>
            <person name="Land M."/>
            <person name="Hauser L."/>
            <person name="Markowitz V."/>
            <person name="Cheng J.-F."/>
            <person name="Hugenholtz P."/>
            <person name="Woyke T."/>
            <person name="Wu D."/>
            <person name="Spring S."/>
            <person name="Schueler E."/>
            <person name="Brambilla E."/>
            <person name="Klenk H.-P."/>
            <person name="Eisen J.A."/>
        </authorList>
    </citation>
    <scope>NUCLEOTIDE SEQUENCE [LARGE SCALE GENOMIC DNA]</scope>
    <source>
        <strain evidence="9">ATCC 700848 / DSM 11109 / ASRB2</strain>
    </source>
</reference>
<dbReference type="AlphaFoldDB" id="F2NBW4"/>
<dbReference type="GO" id="GO:0010043">
    <property type="term" value="P:response to zinc ion"/>
    <property type="evidence" value="ECO:0007669"/>
    <property type="project" value="TreeGrafter"/>
</dbReference>
<dbReference type="GO" id="GO:0055085">
    <property type="term" value="P:transmembrane transport"/>
    <property type="evidence" value="ECO:0007669"/>
    <property type="project" value="InterPro"/>
</dbReference>
<comment type="similarity">
    <text evidence="2 6">Belongs to the ABC-3 integral membrane protein family.</text>
</comment>
<dbReference type="InterPro" id="IPR037294">
    <property type="entry name" value="ABC_BtuC-like"/>
</dbReference>